<evidence type="ECO:0000313" key="3">
    <source>
        <dbReference type="Proteomes" id="UP000269883"/>
    </source>
</evidence>
<dbReference type="EMBL" id="AP017378">
    <property type="protein sequence ID" value="BBD09724.1"/>
    <property type="molecule type" value="Genomic_DNA"/>
</dbReference>
<proteinExistence type="predicted"/>
<dbReference type="InterPro" id="IPR036653">
    <property type="entry name" value="CinA-like_C"/>
</dbReference>
<dbReference type="SUPFAM" id="SSF142433">
    <property type="entry name" value="CinA-like"/>
    <property type="match status" value="1"/>
</dbReference>
<dbReference type="Proteomes" id="UP000269883">
    <property type="component" value="Chromosome"/>
</dbReference>
<dbReference type="AlphaFoldDB" id="A0A2Z6B2I1"/>
<feature type="domain" description="CinA C-terminal" evidence="1">
    <location>
        <begin position="3"/>
        <end position="148"/>
    </location>
</feature>
<reference evidence="2 3" key="1">
    <citation type="journal article" date="2018" name="Sci. Adv.">
        <title>Multi-heme cytochromes provide a pathway for survival in energy-limited environments.</title>
        <authorList>
            <person name="Deng X."/>
            <person name="Dohmae N."/>
            <person name="Nealson K.H."/>
            <person name="Hashimoto K."/>
            <person name="Okamoto A."/>
        </authorList>
    </citation>
    <scope>NUCLEOTIDE SEQUENCE [LARGE SCALE GENOMIC DNA]</scope>
    <source>
        <strain evidence="2 3">IS5</strain>
    </source>
</reference>
<gene>
    <name evidence="2" type="ORF">DFE_2998</name>
</gene>
<dbReference type="KEGG" id="dfl:DFE_2998"/>
<keyword evidence="3" id="KW-1185">Reference proteome</keyword>
<dbReference type="Gene3D" id="3.90.950.20">
    <property type="entry name" value="CinA-like"/>
    <property type="match status" value="1"/>
</dbReference>
<evidence type="ECO:0000259" key="1">
    <source>
        <dbReference type="Pfam" id="PF02464"/>
    </source>
</evidence>
<dbReference type="NCBIfam" id="TIGR00199">
    <property type="entry name" value="PncC_domain"/>
    <property type="match status" value="1"/>
</dbReference>
<name>A0A2Z6B2I1_9BACT</name>
<dbReference type="InterPro" id="IPR008136">
    <property type="entry name" value="CinA_C"/>
</dbReference>
<evidence type="ECO:0000313" key="2">
    <source>
        <dbReference type="EMBL" id="BBD09724.1"/>
    </source>
</evidence>
<organism evidence="2 3">
    <name type="scientific">Desulfovibrio ferrophilus</name>
    <dbReference type="NCBI Taxonomy" id="241368"/>
    <lineage>
        <taxon>Bacteria</taxon>
        <taxon>Pseudomonadati</taxon>
        <taxon>Thermodesulfobacteriota</taxon>
        <taxon>Desulfovibrionia</taxon>
        <taxon>Desulfovibrionales</taxon>
        <taxon>Desulfovibrionaceae</taxon>
        <taxon>Desulfovibrio</taxon>
    </lineage>
</organism>
<dbReference type="Pfam" id="PF02464">
    <property type="entry name" value="CinA"/>
    <property type="match status" value="1"/>
</dbReference>
<sequence length="152" mass="15597">MDLGRALEARKFLLCTAESCTGGLIASTLTDVSGSSQWFCGAVVAYANEVKESLLAVPHEVLVEHGAVSEPVVLAMAPGACTTLGAQCSVAVSGIAGPTGGTPDKPVGMVWMAWCVDGKVDAVCQKFDGSRDEVKAQTVQAAVEGLLTRLEG</sequence>
<accession>A0A2Z6B2I1</accession>
<protein>
    <submittedName>
        <fullName evidence="2">CinA domain protein</fullName>
    </submittedName>
</protein>